<dbReference type="EMBL" id="JABBZE010000019">
    <property type="protein sequence ID" value="NMU89069.1"/>
    <property type="molecule type" value="Genomic_DNA"/>
</dbReference>
<proteinExistence type="predicted"/>
<dbReference type="Gene3D" id="3.30.40.190">
    <property type="match status" value="1"/>
</dbReference>
<protein>
    <submittedName>
        <fullName evidence="1">Recombinase</fullName>
    </submittedName>
</protein>
<accession>A0A848N6K6</accession>
<evidence type="ECO:0000313" key="2">
    <source>
        <dbReference type="Proteomes" id="UP000542405"/>
    </source>
</evidence>
<evidence type="ECO:0000313" key="1">
    <source>
        <dbReference type="EMBL" id="NMU89069.1"/>
    </source>
</evidence>
<dbReference type="Proteomes" id="UP000542405">
    <property type="component" value="Unassembled WGS sequence"/>
</dbReference>
<organism evidence="1 2">
    <name type="scientific">Achromobacter ruhlandii</name>
    <dbReference type="NCBI Taxonomy" id="72557"/>
    <lineage>
        <taxon>Bacteria</taxon>
        <taxon>Pseudomonadati</taxon>
        <taxon>Pseudomonadota</taxon>
        <taxon>Betaproteobacteria</taxon>
        <taxon>Burkholderiales</taxon>
        <taxon>Alcaligenaceae</taxon>
        <taxon>Achromobacter</taxon>
    </lineage>
</organism>
<sequence length="136" mass="14801">MKGKPANVVERAFHDLLCSVVGCAACRFGHHVVTHYVSVHHMRGRTRPGVQYFVLPLCAGHHQRGTGAPWMKAVHEDRAAFVTRYGTQEELLRQCVLFLLARGHEVPRGGLDAAGIDTDVAALAIAMHKEGGRVAA</sequence>
<comment type="caution">
    <text evidence="1">The sequence shown here is derived from an EMBL/GenBank/DDBJ whole genome shotgun (WGS) entry which is preliminary data.</text>
</comment>
<dbReference type="Pfam" id="PF16786">
    <property type="entry name" value="RecA_dep_nuc"/>
    <property type="match status" value="1"/>
</dbReference>
<name>A0A848N6K6_9BURK</name>
<dbReference type="RefSeq" id="WP_169535925.1">
    <property type="nucleotide sequence ID" value="NZ_JABBZE010000019.1"/>
</dbReference>
<dbReference type="AlphaFoldDB" id="A0A848N6K6"/>
<dbReference type="InterPro" id="IPR031875">
    <property type="entry name" value="RecA_dep_nuc"/>
</dbReference>
<gene>
    <name evidence="1" type="ORF">HGQ98_04130</name>
</gene>
<reference evidence="1 2" key="1">
    <citation type="submission" date="2020-04" db="EMBL/GenBank/DDBJ databases">
        <title>Achromobacter ruhlandii genome sequencing and assembly.</title>
        <authorList>
            <person name="Martins R.C.R."/>
            <person name="Perdigao-Neto L.V."/>
            <person name="Levin A.S.S."/>
            <person name="Costa S.F."/>
        </authorList>
    </citation>
    <scope>NUCLEOTIDE SEQUENCE [LARGE SCALE GENOMIC DNA]</scope>
    <source>
        <strain evidence="1 2">9035ralo</strain>
    </source>
</reference>